<dbReference type="InterPro" id="IPR013321">
    <property type="entry name" value="Arc_rbn_hlx_hlx"/>
</dbReference>
<dbReference type="SUPFAM" id="SSF52540">
    <property type="entry name" value="P-loop containing nucleoside triphosphate hydrolases"/>
    <property type="match status" value="1"/>
</dbReference>
<dbReference type="AlphaFoldDB" id="A0A921IPZ9"/>
<dbReference type="Proteomes" id="UP000746751">
    <property type="component" value="Unassembled WGS sequence"/>
</dbReference>
<dbReference type="Gene3D" id="3.40.50.300">
    <property type="entry name" value="P-loop containing nucleotide triphosphate hydrolases"/>
    <property type="match status" value="1"/>
</dbReference>
<protein>
    <submittedName>
        <fullName evidence="5">Type II toxin-antitoxin system RelB/DinJ family antitoxin</fullName>
    </submittedName>
</protein>
<dbReference type="PANTHER" id="PTHR24220:SF685">
    <property type="entry name" value="ABC TRANSPORTER RELATED"/>
    <property type="match status" value="1"/>
</dbReference>
<feature type="domain" description="ABC transporter" evidence="4">
    <location>
        <begin position="82"/>
        <end position="302"/>
    </location>
</feature>
<dbReference type="Pfam" id="PF04221">
    <property type="entry name" value="RelB"/>
    <property type="match status" value="1"/>
</dbReference>
<dbReference type="EMBL" id="DYVF01000005">
    <property type="protein sequence ID" value="HJG29902.1"/>
    <property type="molecule type" value="Genomic_DNA"/>
</dbReference>
<evidence type="ECO:0000313" key="5">
    <source>
        <dbReference type="EMBL" id="HJG29902.1"/>
    </source>
</evidence>
<dbReference type="PROSITE" id="PS00211">
    <property type="entry name" value="ABC_TRANSPORTER_1"/>
    <property type="match status" value="1"/>
</dbReference>
<dbReference type="Gene3D" id="1.10.1220.10">
    <property type="entry name" value="Met repressor-like"/>
    <property type="match status" value="1"/>
</dbReference>
<dbReference type="FunFam" id="3.40.50.300:FF:000032">
    <property type="entry name" value="Export ABC transporter ATP-binding protein"/>
    <property type="match status" value="1"/>
</dbReference>
<dbReference type="SMART" id="SM00382">
    <property type="entry name" value="AAA"/>
    <property type="match status" value="1"/>
</dbReference>
<dbReference type="GO" id="GO:0005524">
    <property type="term" value="F:ATP binding"/>
    <property type="evidence" value="ECO:0007669"/>
    <property type="project" value="UniProtKB-KW"/>
</dbReference>
<dbReference type="InterPro" id="IPR003439">
    <property type="entry name" value="ABC_transporter-like_ATP-bd"/>
</dbReference>
<dbReference type="GO" id="GO:0006355">
    <property type="term" value="P:regulation of DNA-templated transcription"/>
    <property type="evidence" value="ECO:0007669"/>
    <property type="project" value="InterPro"/>
</dbReference>
<dbReference type="InterPro" id="IPR027417">
    <property type="entry name" value="P-loop_NTPase"/>
</dbReference>
<dbReference type="InterPro" id="IPR017871">
    <property type="entry name" value="ABC_transporter-like_CS"/>
</dbReference>
<dbReference type="InterPro" id="IPR003593">
    <property type="entry name" value="AAA+_ATPase"/>
</dbReference>
<organism evidence="5 6">
    <name type="scientific">Collinsella ihumii</name>
    <dbReference type="NCBI Taxonomy" id="1720204"/>
    <lineage>
        <taxon>Bacteria</taxon>
        <taxon>Bacillati</taxon>
        <taxon>Actinomycetota</taxon>
        <taxon>Coriobacteriia</taxon>
        <taxon>Coriobacteriales</taxon>
        <taxon>Coriobacteriaceae</taxon>
        <taxon>Collinsella</taxon>
    </lineage>
</organism>
<dbReference type="Pfam" id="PF00005">
    <property type="entry name" value="ABC_tran"/>
    <property type="match status" value="1"/>
</dbReference>
<evidence type="ECO:0000259" key="4">
    <source>
        <dbReference type="PROSITE" id="PS50893"/>
    </source>
</evidence>
<dbReference type="GO" id="GO:0098796">
    <property type="term" value="C:membrane protein complex"/>
    <property type="evidence" value="ECO:0007669"/>
    <property type="project" value="UniProtKB-ARBA"/>
</dbReference>
<proteinExistence type="predicted"/>
<sequence>MPSTTLVNFRLDQDTKRAMEHVCRDLGMSMTTAFTLFAKKVDRERRIPFDISLDGPAAGSSIAKGDGQPPLAMGMHYADPAVVVERLTRVYGEGAAERRALDGASLTVRRGEFVAIMGASGSGKSTLLHILGGVETPTSGRIVVDGMDLSVLGSDALALYRRHTVGLIYQFHNLIPFLTARDNIELPMRFDGTAPDSSTIEELLSLLDITDCKDSMPSELSGGQQQRVAIARALVAKPAVILADEPTGSLDRANGERVVELLGRARDRYGTTIVLVTHDEAVASAADRIVRIADGRIITEEE</sequence>
<keyword evidence="3" id="KW-0067">ATP-binding</keyword>
<accession>A0A921IPZ9</accession>
<keyword evidence="1" id="KW-0813">Transport</keyword>
<evidence type="ECO:0000313" key="6">
    <source>
        <dbReference type="Proteomes" id="UP000746751"/>
    </source>
</evidence>
<dbReference type="InterPro" id="IPR017911">
    <property type="entry name" value="MacB-like_ATP-bd"/>
</dbReference>
<evidence type="ECO:0000256" key="3">
    <source>
        <dbReference type="ARBA" id="ARBA00022840"/>
    </source>
</evidence>
<reference evidence="5" key="2">
    <citation type="submission" date="2021-09" db="EMBL/GenBank/DDBJ databases">
        <authorList>
            <person name="Gilroy R."/>
        </authorList>
    </citation>
    <scope>NUCLEOTIDE SEQUENCE</scope>
    <source>
        <strain evidence="5">ChiGjej2B2-7701</strain>
    </source>
</reference>
<dbReference type="InterPro" id="IPR007337">
    <property type="entry name" value="RelB/DinJ"/>
</dbReference>
<evidence type="ECO:0000256" key="2">
    <source>
        <dbReference type="ARBA" id="ARBA00022741"/>
    </source>
</evidence>
<dbReference type="InterPro" id="IPR015854">
    <property type="entry name" value="ABC_transpr_LolD-like"/>
</dbReference>
<evidence type="ECO:0000256" key="1">
    <source>
        <dbReference type="ARBA" id="ARBA00022448"/>
    </source>
</evidence>
<keyword evidence="2" id="KW-0547">Nucleotide-binding</keyword>
<gene>
    <name evidence="5" type="ORF">K8U80_00735</name>
</gene>
<comment type="caution">
    <text evidence="5">The sequence shown here is derived from an EMBL/GenBank/DDBJ whole genome shotgun (WGS) entry which is preliminary data.</text>
</comment>
<dbReference type="NCBIfam" id="TIGR02384">
    <property type="entry name" value="RelB_DinJ"/>
    <property type="match status" value="1"/>
</dbReference>
<dbReference type="GO" id="GO:0022857">
    <property type="term" value="F:transmembrane transporter activity"/>
    <property type="evidence" value="ECO:0007669"/>
    <property type="project" value="TreeGrafter"/>
</dbReference>
<reference evidence="5" key="1">
    <citation type="journal article" date="2021" name="PeerJ">
        <title>Extensive microbial diversity within the chicken gut microbiome revealed by metagenomics and culture.</title>
        <authorList>
            <person name="Gilroy R."/>
            <person name="Ravi A."/>
            <person name="Getino M."/>
            <person name="Pursley I."/>
            <person name="Horton D.L."/>
            <person name="Alikhan N.F."/>
            <person name="Baker D."/>
            <person name="Gharbi K."/>
            <person name="Hall N."/>
            <person name="Watson M."/>
            <person name="Adriaenssens E.M."/>
            <person name="Foster-Nyarko E."/>
            <person name="Jarju S."/>
            <person name="Secka A."/>
            <person name="Antonio M."/>
            <person name="Oren A."/>
            <person name="Chaudhuri R.R."/>
            <person name="La Ragione R."/>
            <person name="Hildebrand F."/>
            <person name="Pallen M.J."/>
        </authorList>
    </citation>
    <scope>NUCLEOTIDE SEQUENCE</scope>
    <source>
        <strain evidence="5">ChiGjej2B2-7701</strain>
    </source>
</reference>
<dbReference type="PROSITE" id="PS50893">
    <property type="entry name" value="ABC_TRANSPORTER_2"/>
    <property type="match status" value="1"/>
</dbReference>
<dbReference type="CDD" id="cd03255">
    <property type="entry name" value="ABC_MJ0796_LolCDE_FtsE"/>
    <property type="match status" value="1"/>
</dbReference>
<name>A0A921IPZ9_9ACTN</name>
<dbReference type="GO" id="GO:0016887">
    <property type="term" value="F:ATP hydrolysis activity"/>
    <property type="evidence" value="ECO:0007669"/>
    <property type="project" value="InterPro"/>
</dbReference>
<dbReference type="GO" id="GO:0005886">
    <property type="term" value="C:plasma membrane"/>
    <property type="evidence" value="ECO:0007669"/>
    <property type="project" value="TreeGrafter"/>
</dbReference>
<dbReference type="PANTHER" id="PTHR24220">
    <property type="entry name" value="IMPORT ATP-BINDING PROTEIN"/>
    <property type="match status" value="1"/>
</dbReference>